<sequence length="338" mass="36255">MTPLGTVESVAILRARTGLGDLLCGVPGLRALRARLPHAHITLITYAEMAPVVERMRTYVDELLPFPGWPGIPERPVDEQALPAYLADARARRFDLALQAYGANPAANEATAALGARRTGGFFITGTIEPDLAVHLPYPEHRHEIDRHLDLMAHLGAPPAGRALEFPLTPEDEASAAAVKPDGPYALVHPGATSPSRRWPAERFARVADELARRGLQVGITGVPSEAELVAEVRGHMRAPSLDLCGRTSLGGFAALLRDAELIVSNDTGAAHLAAAVDTPSVTLFLAGDPVRWAHPRPHAVVRVQVECNPCRHLVCPIDHRCAQRLEVAHVLAAVDAL</sequence>
<dbReference type="CDD" id="cd03789">
    <property type="entry name" value="GT9_LPS_heptosyltransferase"/>
    <property type="match status" value="1"/>
</dbReference>
<evidence type="ECO:0000313" key="3">
    <source>
        <dbReference type="EMBL" id="MDA0138617.1"/>
    </source>
</evidence>
<dbReference type="EMBL" id="JAPCID010000017">
    <property type="protein sequence ID" value="MDA0138617.1"/>
    <property type="molecule type" value="Genomic_DNA"/>
</dbReference>
<dbReference type="Proteomes" id="UP001147700">
    <property type="component" value="Unassembled WGS sequence"/>
</dbReference>
<dbReference type="Pfam" id="PF01075">
    <property type="entry name" value="Glyco_transf_9"/>
    <property type="match status" value="1"/>
</dbReference>
<keyword evidence="1" id="KW-0328">Glycosyltransferase</keyword>
<protein>
    <submittedName>
        <fullName evidence="3">Glycosyltransferase family 9 protein</fullName>
    </submittedName>
</protein>
<accession>A0ABT4RJC7</accession>
<evidence type="ECO:0000313" key="4">
    <source>
        <dbReference type="Proteomes" id="UP001147700"/>
    </source>
</evidence>
<dbReference type="RefSeq" id="WP_202955297.1">
    <property type="nucleotide sequence ID" value="NZ_JAPCID010000017.1"/>
</dbReference>
<keyword evidence="2" id="KW-0808">Transferase</keyword>
<name>A0ABT4RJC7_9ACTN</name>
<keyword evidence="4" id="KW-1185">Reference proteome</keyword>
<dbReference type="Gene3D" id="3.40.50.2000">
    <property type="entry name" value="Glycogen Phosphorylase B"/>
    <property type="match status" value="2"/>
</dbReference>
<evidence type="ECO:0000256" key="1">
    <source>
        <dbReference type="ARBA" id="ARBA00022676"/>
    </source>
</evidence>
<proteinExistence type="predicted"/>
<reference evidence="3" key="1">
    <citation type="submission" date="2022-10" db="EMBL/GenBank/DDBJ databases">
        <title>The WGS of Solirubrobacter sp. CPCC 204708.</title>
        <authorList>
            <person name="Jiang Z."/>
        </authorList>
    </citation>
    <scope>NUCLEOTIDE SEQUENCE</scope>
    <source>
        <strain evidence="3">CPCC 204708</strain>
    </source>
</reference>
<dbReference type="SUPFAM" id="SSF53756">
    <property type="entry name" value="UDP-Glycosyltransferase/glycogen phosphorylase"/>
    <property type="match status" value="1"/>
</dbReference>
<organism evidence="3 4">
    <name type="scientific">Solirubrobacter deserti</name>
    <dbReference type="NCBI Taxonomy" id="2282478"/>
    <lineage>
        <taxon>Bacteria</taxon>
        <taxon>Bacillati</taxon>
        <taxon>Actinomycetota</taxon>
        <taxon>Thermoleophilia</taxon>
        <taxon>Solirubrobacterales</taxon>
        <taxon>Solirubrobacteraceae</taxon>
        <taxon>Solirubrobacter</taxon>
    </lineage>
</organism>
<dbReference type="InterPro" id="IPR002201">
    <property type="entry name" value="Glyco_trans_9"/>
</dbReference>
<dbReference type="PANTHER" id="PTHR30160">
    <property type="entry name" value="TETRAACYLDISACCHARIDE 4'-KINASE-RELATED"/>
    <property type="match status" value="1"/>
</dbReference>
<gene>
    <name evidence="3" type="ORF">OJ962_14030</name>
</gene>
<evidence type="ECO:0000256" key="2">
    <source>
        <dbReference type="ARBA" id="ARBA00022679"/>
    </source>
</evidence>
<dbReference type="PANTHER" id="PTHR30160:SF1">
    <property type="entry name" value="LIPOPOLYSACCHARIDE 1,2-N-ACETYLGLUCOSAMINETRANSFERASE-RELATED"/>
    <property type="match status" value="1"/>
</dbReference>
<dbReference type="InterPro" id="IPR051199">
    <property type="entry name" value="LPS_LOS_Heptosyltrfase"/>
</dbReference>
<comment type="caution">
    <text evidence="3">The sequence shown here is derived from an EMBL/GenBank/DDBJ whole genome shotgun (WGS) entry which is preliminary data.</text>
</comment>